<dbReference type="HAMAP" id="MF_00911">
    <property type="entry name" value="FtsQ_subfam"/>
    <property type="match status" value="1"/>
</dbReference>
<comment type="caution">
    <text evidence="10">The sequence shown here is derived from an EMBL/GenBank/DDBJ whole genome shotgun (WGS) entry which is preliminary data.</text>
</comment>
<evidence type="ECO:0000313" key="11">
    <source>
        <dbReference type="Proteomes" id="UP001139095"/>
    </source>
</evidence>
<feature type="domain" description="POTRA" evidence="9">
    <location>
        <begin position="31"/>
        <end position="100"/>
    </location>
</feature>
<dbReference type="GO" id="GO:0032153">
    <property type="term" value="C:cell division site"/>
    <property type="evidence" value="ECO:0007669"/>
    <property type="project" value="UniProtKB-UniRule"/>
</dbReference>
<evidence type="ECO:0000259" key="9">
    <source>
        <dbReference type="Pfam" id="PF08478"/>
    </source>
</evidence>
<keyword evidence="4 7" id="KW-0812">Transmembrane</keyword>
<comment type="subunit">
    <text evidence="7">Part of a complex composed of FtsB, FtsL and FtsQ.</text>
</comment>
<evidence type="ECO:0000313" key="10">
    <source>
        <dbReference type="EMBL" id="MCB5161417.1"/>
    </source>
</evidence>
<evidence type="ECO:0000256" key="6">
    <source>
        <dbReference type="ARBA" id="ARBA00023306"/>
    </source>
</evidence>
<dbReference type="InterPro" id="IPR045335">
    <property type="entry name" value="FtsQ_C_sf"/>
</dbReference>
<dbReference type="InterPro" id="IPR005548">
    <property type="entry name" value="Cell_div_FtsQ/DivIB_C"/>
</dbReference>
<accession>A0A9X1IM54</accession>
<keyword evidence="3 7" id="KW-0132">Cell division</keyword>
<keyword evidence="6 7" id="KW-0131">Cell cycle</keyword>
<keyword evidence="11" id="KW-1185">Reference proteome</keyword>
<dbReference type="GO" id="GO:0043093">
    <property type="term" value="P:FtsZ-dependent cytokinesis"/>
    <property type="evidence" value="ECO:0007669"/>
    <property type="project" value="UniProtKB-UniRule"/>
</dbReference>
<dbReference type="EMBL" id="JAJATW010000006">
    <property type="protein sequence ID" value="MCB5161417.1"/>
    <property type="molecule type" value="Genomic_DNA"/>
</dbReference>
<protein>
    <recommendedName>
        <fullName evidence="7">Cell division protein FtsQ</fullName>
    </recommendedName>
</protein>
<dbReference type="PANTHER" id="PTHR35851">
    <property type="entry name" value="CELL DIVISION PROTEIN FTSQ"/>
    <property type="match status" value="1"/>
</dbReference>
<evidence type="ECO:0000259" key="8">
    <source>
        <dbReference type="Pfam" id="PF03799"/>
    </source>
</evidence>
<evidence type="ECO:0000256" key="5">
    <source>
        <dbReference type="ARBA" id="ARBA00022989"/>
    </source>
</evidence>
<dbReference type="Pfam" id="PF08478">
    <property type="entry name" value="POTRA_1"/>
    <property type="match status" value="1"/>
</dbReference>
<feature type="domain" description="Cell division protein FtsQ/DivIB C-terminal" evidence="8">
    <location>
        <begin position="104"/>
        <end position="216"/>
    </location>
</feature>
<dbReference type="InterPro" id="IPR013685">
    <property type="entry name" value="POTRA_FtsQ_type"/>
</dbReference>
<keyword evidence="7" id="KW-0472">Membrane</keyword>
<evidence type="ECO:0000256" key="1">
    <source>
        <dbReference type="ARBA" id="ARBA00022475"/>
    </source>
</evidence>
<keyword evidence="5 7" id="KW-1133">Transmembrane helix</keyword>
<dbReference type="Gene3D" id="3.10.20.310">
    <property type="entry name" value="membrane protein fhac"/>
    <property type="match status" value="1"/>
</dbReference>
<dbReference type="GO" id="GO:0090529">
    <property type="term" value="P:cell septum assembly"/>
    <property type="evidence" value="ECO:0007669"/>
    <property type="project" value="InterPro"/>
</dbReference>
<evidence type="ECO:0000256" key="2">
    <source>
        <dbReference type="ARBA" id="ARBA00022519"/>
    </source>
</evidence>
<dbReference type="Proteomes" id="UP001139095">
    <property type="component" value="Unassembled WGS sequence"/>
</dbReference>
<gene>
    <name evidence="7" type="primary">ftsQ</name>
    <name evidence="10" type="ORF">LG368_05825</name>
</gene>
<keyword evidence="1 7" id="KW-1003">Cell membrane</keyword>
<name>A0A9X1IM54_9GAMM</name>
<keyword evidence="2 7" id="KW-0997">Cell inner membrane</keyword>
<dbReference type="AlphaFoldDB" id="A0A9X1IM54"/>
<dbReference type="Pfam" id="PF03799">
    <property type="entry name" value="FtsQ_DivIB_C"/>
    <property type="match status" value="1"/>
</dbReference>
<reference evidence="10" key="1">
    <citation type="submission" date="2021-10" db="EMBL/GenBank/DDBJ databases">
        <title>Marinomonas pontica sp. nov., isolated from the Black Sea.</title>
        <authorList>
            <person name="Zhao L.-H."/>
            <person name="Xue J.-H."/>
        </authorList>
    </citation>
    <scope>NUCLEOTIDE SEQUENCE</scope>
    <source>
        <strain evidence="10">E8</strain>
    </source>
</reference>
<evidence type="ECO:0000256" key="7">
    <source>
        <dbReference type="HAMAP-Rule" id="MF_00911"/>
    </source>
</evidence>
<comment type="similarity">
    <text evidence="7">Belongs to the FtsQ/DivIB family. FtsQ subfamily.</text>
</comment>
<comment type="function">
    <text evidence="7">Essential cell division protein. May link together the upstream cell division proteins, which are predominantly cytoplasmic, with the downstream cell division proteins, which are predominantly periplasmic. May control correct divisome assembly.</text>
</comment>
<sequence>MRMIALIGAVLLIIGALLQQEEGSNSSEDWFAIRHIEIVGDLKYATKTSLQSDYISLLGRNLLSLSLSDTLDVALSSEWVKSAEVRKVWPNTLQLLVYEHTPLAYWRDGQLISTTADIFTPQSVPELPLTRLNGPDDSSDIVLDQFGLISQVLSSTSLRVAQLTLEARGAWHLTFTNGITVKLGRDEIIERLQRFIAVYESDLSGRIETIHSVDARYPHGVAVSWRKNL</sequence>
<dbReference type="GO" id="GO:0005886">
    <property type="term" value="C:plasma membrane"/>
    <property type="evidence" value="ECO:0007669"/>
    <property type="project" value="UniProtKB-SubCell"/>
</dbReference>
<organism evidence="10 11">
    <name type="scientific">Marinomonas algarum</name>
    <dbReference type="NCBI Taxonomy" id="2883105"/>
    <lineage>
        <taxon>Bacteria</taxon>
        <taxon>Pseudomonadati</taxon>
        <taxon>Pseudomonadota</taxon>
        <taxon>Gammaproteobacteria</taxon>
        <taxon>Oceanospirillales</taxon>
        <taxon>Oceanospirillaceae</taxon>
        <taxon>Marinomonas</taxon>
    </lineage>
</organism>
<dbReference type="Gene3D" id="3.40.50.11690">
    <property type="entry name" value="Cell division protein FtsQ/DivIB"/>
    <property type="match status" value="1"/>
</dbReference>
<proteinExistence type="inferred from homology"/>
<evidence type="ECO:0000256" key="4">
    <source>
        <dbReference type="ARBA" id="ARBA00022692"/>
    </source>
</evidence>
<dbReference type="PANTHER" id="PTHR35851:SF1">
    <property type="entry name" value="CELL DIVISION PROTEIN FTSQ"/>
    <property type="match status" value="1"/>
</dbReference>
<dbReference type="InterPro" id="IPR026579">
    <property type="entry name" value="FtsQ"/>
</dbReference>
<comment type="subcellular location">
    <subcellularLocation>
        <location evidence="7">Cell inner membrane</location>
        <topology evidence="7">Single-pass type II membrane protein</topology>
    </subcellularLocation>
    <text evidence="7">Localizes to the division septum.</text>
</comment>
<evidence type="ECO:0000256" key="3">
    <source>
        <dbReference type="ARBA" id="ARBA00022618"/>
    </source>
</evidence>